<feature type="coiled-coil region" evidence="1">
    <location>
        <begin position="100"/>
        <end position="127"/>
    </location>
</feature>
<protein>
    <submittedName>
        <fullName evidence="3">Uncharacterized protein</fullName>
    </submittedName>
</protein>
<evidence type="ECO:0000256" key="1">
    <source>
        <dbReference type="SAM" id="Coils"/>
    </source>
</evidence>
<dbReference type="InterPro" id="IPR043247">
    <property type="entry name" value="CCDC183"/>
</dbReference>
<dbReference type="PANTHER" id="PTHR47115:SF1">
    <property type="entry name" value="COILED-COIL DOMAIN-CONTAINING PROTEIN 183"/>
    <property type="match status" value="1"/>
</dbReference>
<dbReference type="AlphaFoldDB" id="A0A8C7RCV6"/>
<reference evidence="3" key="1">
    <citation type="submission" date="2020-07" db="EMBL/GenBank/DDBJ databases">
        <title>A long reads based de novo assembly of the rainbow trout Arlee double haploid line genome.</title>
        <authorList>
            <person name="Gao G."/>
            <person name="Palti Y."/>
        </authorList>
    </citation>
    <scope>NUCLEOTIDE SEQUENCE [LARGE SCALE GENOMIC DNA]</scope>
</reference>
<accession>A0A8C7RCV6</accession>
<dbReference type="PANTHER" id="PTHR47115">
    <property type="entry name" value="COILED-COIL DOMAIN-CONTAINING PROTEIN 183"/>
    <property type="match status" value="1"/>
</dbReference>
<dbReference type="Proteomes" id="UP000694395">
    <property type="component" value="Chromosome 6"/>
</dbReference>
<evidence type="ECO:0000256" key="2">
    <source>
        <dbReference type="SAM" id="MobiDB-lite"/>
    </source>
</evidence>
<dbReference type="Ensembl" id="ENSOMYT00000054818.2">
    <property type="protein sequence ID" value="ENSOMYP00000050448.2"/>
    <property type="gene ID" value="ENSOMYG00000022925.2"/>
</dbReference>
<keyword evidence="1" id="KW-0175">Coiled coil</keyword>
<reference evidence="3" key="2">
    <citation type="submission" date="2025-08" db="UniProtKB">
        <authorList>
            <consortium name="Ensembl"/>
        </authorList>
    </citation>
    <scope>IDENTIFICATION</scope>
</reference>
<feature type="compositionally biased region" description="Basic and acidic residues" evidence="2">
    <location>
        <begin position="203"/>
        <end position="238"/>
    </location>
</feature>
<feature type="region of interest" description="Disordered" evidence="2">
    <location>
        <begin position="203"/>
        <end position="254"/>
    </location>
</feature>
<reference evidence="3" key="3">
    <citation type="submission" date="2025-09" db="UniProtKB">
        <authorList>
            <consortium name="Ensembl"/>
        </authorList>
    </citation>
    <scope>IDENTIFICATION</scope>
</reference>
<proteinExistence type="predicted"/>
<evidence type="ECO:0000313" key="3">
    <source>
        <dbReference type="Ensembl" id="ENSOMYP00000050448.2"/>
    </source>
</evidence>
<keyword evidence="4" id="KW-1185">Reference proteome</keyword>
<name>A0A8C7RCV6_ONCMY</name>
<evidence type="ECO:0000313" key="4">
    <source>
        <dbReference type="Proteomes" id="UP000694395"/>
    </source>
</evidence>
<dbReference type="GeneTree" id="ENSGT01010000224027"/>
<sequence length="358" mass="40973">MLFDIHLGSELQTQAEYHAAKEILENDQKAPQGRCTLGRSLPKPGPSMESVVEREKCRQCSLIEQHNRLRFAVRAKESQQLEMEPDMKVLELDSILDDDEQHYDQRVRQLENSLEKMTIKITEAERIQKTYLRVCDHLHREVCEMPMALDQLQNSVVDGQSELGKVVHMSYTAVAAVDCTKSQLVHVERQLMVECRMMEKELTERRGAKEKEVEGRLEREREGERRSSRVAQKLKEQGWRGSSTREGLAEDTSPIRAQQTIAAPITTQSVFKLVEDIDALREALSCTDLQELETQLASQKATREQLHTQITQCEELVRKSMETLATLELQYAQLKFSAGPGSDRTLPGSWGIWMPPRS</sequence>
<organism evidence="3 4">
    <name type="scientific">Oncorhynchus mykiss</name>
    <name type="common">Rainbow trout</name>
    <name type="synonym">Salmo gairdneri</name>
    <dbReference type="NCBI Taxonomy" id="8022"/>
    <lineage>
        <taxon>Eukaryota</taxon>
        <taxon>Metazoa</taxon>
        <taxon>Chordata</taxon>
        <taxon>Craniata</taxon>
        <taxon>Vertebrata</taxon>
        <taxon>Euteleostomi</taxon>
        <taxon>Actinopterygii</taxon>
        <taxon>Neopterygii</taxon>
        <taxon>Teleostei</taxon>
        <taxon>Protacanthopterygii</taxon>
        <taxon>Salmoniformes</taxon>
        <taxon>Salmonidae</taxon>
        <taxon>Salmoninae</taxon>
        <taxon>Oncorhynchus</taxon>
    </lineage>
</organism>